<dbReference type="Pfam" id="PF00589">
    <property type="entry name" value="Phage_integrase"/>
    <property type="match status" value="1"/>
</dbReference>
<accession>A0A1V5T4Y5</accession>
<dbReference type="InterPro" id="IPR013762">
    <property type="entry name" value="Integrase-like_cat_sf"/>
</dbReference>
<evidence type="ECO:0000313" key="3">
    <source>
        <dbReference type="EMBL" id="OQA61583.1"/>
    </source>
</evidence>
<dbReference type="EMBL" id="MWBQ01000016">
    <property type="protein sequence ID" value="OQA61583.1"/>
    <property type="molecule type" value="Genomic_DNA"/>
</dbReference>
<dbReference type="PANTHER" id="PTHR30349">
    <property type="entry name" value="PHAGE INTEGRASE-RELATED"/>
    <property type="match status" value="1"/>
</dbReference>
<keyword evidence="1" id="KW-0233">DNA recombination</keyword>
<comment type="caution">
    <text evidence="3">The sequence shown here is derived from an EMBL/GenBank/DDBJ whole genome shotgun (WGS) entry which is preliminary data.</text>
</comment>
<dbReference type="InterPro" id="IPR002104">
    <property type="entry name" value="Integrase_catalytic"/>
</dbReference>
<sequence length="188" mass="22000">MKRKIPEILTTEEQQIFLKTFNRKAPTGLRNYAMMKIMLDAGLRCGEVLKLESKDIDWKTGKIHIHQGKGKKDRVVWLNDDALEVLKQWKAIKPESDLLFTTLKGEKINDRYVRALVERKANQAGIEKDVHPHTLRHTFATDIYRESKNLRMVQKALGHSSVQITEIYTHIIDEELERGMRYFRRVSA</sequence>
<dbReference type="InterPro" id="IPR050090">
    <property type="entry name" value="Tyrosine_recombinase_XerCD"/>
</dbReference>
<dbReference type="Gene3D" id="1.10.443.10">
    <property type="entry name" value="Intergrase catalytic core"/>
    <property type="match status" value="1"/>
</dbReference>
<dbReference type="GO" id="GO:0015074">
    <property type="term" value="P:DNA integration"/>
    <property type="evidence" value="ECO:0007669"/>
    <property type="project" value="InterPro"/>
</dbReference>
<evidence type="ECO:0000259" key="2">
    <source>
        <dbReference type="PROSITE" id="PS51898"/>
    </source>
</evidence>
<name>A0A1V5T4Y5_9BACT</name>
<dbReference type="InterPro" id="IPR011010">
    <property type="entry name" value="DNA_brk_join_enz"/>
</dbReference>
<protein>
    <submittedName>
        <fullName evidence="3">Tyrosine recombinase XerD</fullName>
    </submittedName>
</protein>
<dbReference type="AlphaFoldDB" id="A0A1V5T4Y5"/>
<evidence type="ECO:0000256" key="1">
    <source>
        <dbReference type="ARBA" id="ARBA00023172"/>
    </source>
</evidence>
<proteinExistence type="predicted"/>
<dbReference type="Proteomes" id="UP000485569">
    <property type="component" value="Unassembled WGS sequence"/>
</dbReference>
<feature type="domain" description="Tyr recombinase" evidence="2">
    <location>
        <begin position="4"/>
        <end position="181"/>
    </location>
</feature>
<gene>
    <name evidence="3" type="primary">xerD_1</name>
    <name evidence="3" type="ORF">BWY41_00066</name>
</gene>
<dbReference type="PANTHER" id="PTHR30349:SF64">
    <property type="entry name" value="PROPHAGE INTEGRASE INTD-RELATED"/>
    <property type="match status" value="1"/>
</dbReference>
<dbReference type="GO" id="GO:0006310">
    <property type="term" value="P:DNA recombination"/>
    <property type="evidence" value="ECO:0007669"/>
    <property type="project" value="UniProtKB-KW"/>
</dbReference>
<dbReference type="SUPFAM" id="SSF56349">
    <property type="entry name" value="DNA breaking-rejoining enzymes"/>
    <property type="match status" value="1"/>
</dbReference>
<dbReference type="PROSITE" id="PS51898">
    <property type="entry name" value="TYR_RECOMBINASE"/>
    <property type="match status" value="1"/>
</dbReference>
<dbReference type="GO" id="GO:0003677">
    <property type="term" value="F:DNA binding"/>
    <property type="evidence" value="ECO:0007669"/>
    <property type="project" value="InterPro"/>
</dbReference>
<reference evidence="3" key="1">
    <citation type="submission" date="2017-02" db="EMBL/GenBank/DDBJ databases">
        <title>Delving into the versatile metabolic prowess of the omnipresent phylum Bacteroidetes.</title>
        <authorList>
            <person name="Nobu M.K."/>
            <person name="Mei R."/>
            <person name="Narihiro T."/>
            <person name="Kuroda K."/>
            <person name="Liu W.-T."/>
        </authorList>
    </citation>
    <scope>NUCLEOTIDE SEQUENCE</scope>
    <source>
        <strain evidence="3">ADurb.Bin276</strain>
    </source>
</reference>
<organism evidence="3">
    <name type="scientific">Candidatus Atribacter allofermentans</name>
    <dbReference type="NCBI Taxonomy" id="1852833"/>
    <lineage>
        <taxon>Bacteria</taxon>
        <taxon>Pseudomonadati</taxon>
        <taxon>Atribacterota</taxon>
        <taxon>Atribacteria</taxon>
        <taxon>Atribacterales</taxon>
        <taxon>Atribacteraceae</taxon>
        <taxon>Atribacter</taxon>
    </lineage>
</organism>